<reference evidence="1 2" key="1">
    <citation type="journal article" date="2019" name="Int. J. Syst. Evol. Microbiol.">
        <title>The Global Catalogue of Microorganisms (GCM) 10K type strain sequencing project: providing services to taxonomists for standard genome sequencing and annotation.</title>
        <authorList>
            <consortium name="The Broad Institute Genomics Platform"/>
            <consortium name="The Broad Institute Genome Sequencing Center for Infectious Disease"/>
            <person name="Wu L."/>
            <person name="Ma J."/>
        </authorList>
    </citation>
    <scope>NUCLEOTIDE SEQUENCE [LARGE SCALE GENOMIC DNA]</scope>
    <source>
        <strain evidence="1 2">DT92</strain>
    </source>
</reference>
<accession>A0ABD5XL57</accession>
<dbReference type="AlphaFoldDB" id="A0ABD5XL57"/>
<evidence type="ECO:0000313" key="2">
    <source>
        <dbReference type="Proteomes" id="UP001596368"/>
    </source>
</evidence>
<name>A0ABD5XL57_9EURY</name>
<dbReference type="Proteomes" id="UP001596368">
    <property type="component" value="Unassembled WGS sequence"/>
</dbReference>
<keyword evidence="2" id="KW-1185">Reference proteome</keyword>
<organism evidence="1 2">
    <name type="scientific">Halobaculum litoreum</name>
    <dbReference type="NCBI Taxonomy" id="3031998"/>
    <lineage>
        <taxon>Archaea</taxon>
        <taxon>Methanobacteriati</taxon>
        <taxon>Methanobacteriota</taxon>
        <taxon>Stenosarchaea group</taxon>
        <taxon>Halobacteria</taxon>
        <taxon>Halobacteriales</taxon>
        <taxon>Haloferacaceae</taxon>
        <taxon>Halobaculum</taxon>
    </lineage>
</organism>
<dbReference type="EMBL" id="JBHSZG010000001">
    <property type="protein sequence ID" value="MFC7135852.1"/>
    <property type="molecule type" value="Genomic_DNA"/>
</dbReference>
<comment type="caution">
    <text evidence="1">The sequence shown here is derived from an EMBL/GenBank/DDBJ whole genome shotgun (WGS) entry which is preliminary data.</text>
</comment>
<sequence length="54" mass="5410">MRAVPVPPSARSTVPPVTVPVSVRPYVTAASVTPIISPAMLASRPGYGAATPAP</sequence>
<protein>
    <submittedName>
        <fullName evidence="1">Uncharacterized protein</fullName>
    </submittedName>
</protein>
<evidence type="ECO:0000313" key="1">
    <source>
        <dbReference type="EMBL" id="MFC7135852.1"/>
    </source>
</evidence>
<gene>
    <name evidence="1" type="ORF">ACFQRB_03200</name>
</gene>
<proteinExistence type="predicted"/>